<comment type="caution">
    <text evidence="2">The sequence shown here is derived from an EMBL/GenBank/DDBJ whole genome shotgun (WGS) entry which is preliminary data.</text>
</comment>
<accession>A0A3N4PY76</accession>
<name>A0A3N4PY76_9BACT</name>
<dbReference type="Proteomes" id="UP000278351">
    <property type="component" value="Unassembled WGS sequence"/>
</dbReference>
<evidence type="ECO:0000256" key="1">
    <source>
        <dbReference type="SAM" id="Phobius"/>
    </source>
</evidence>
<dbReference type="OrthoDB" id="7060697at2"/>
<feature type="transmembrane region" description="Helical" evidence="1">
    <location>
        <begin position="129"/>
        <end position="147"/>
    </location>
</feature>
<protein>
    <submittedName>
        <fullName evidence="2">Uncharacterized protein</fullName>
    </submittedName>
</protein>
<dbReference type="AlphaFoldDB" id="A0A3N4PY76"/>
<feature type="transmembrane region" description="Helical" evidence="1">
    <location>
        <begin position="99"/>
        <end position="117"/>
    </location>
</feature>
<evidence type="ECO:0000313" key="3">
    <source>
        <dbReference type="Proteomes" id="UP000278351"/>
    </source>
</evidence>
<dbReference type="RefSeq" id="WP_123847620.1">
    <property type="nucleotide sequence ID" value="NZ_RPDH01000002.1"/>
</dbReference>
<gene>
    <name evidence="2" type="ORF">EGT74_16405</name>
</gene>
<keyword evidence="1" id="KW-0812">Transmembrane</keyword>
<sequence length="164" mass="18527">MNNHPEAQPDMLDDEIPVHARFTLLPWWIKVFMWIFLVCGGLVPVVFVLSLSGVDVSLALMGLNVEEPFTWEYFLVLGLFLLKGLVSAALLLEKRQAVLLGMIDCFITIPVCIYTGYRSYLSANNSGVSVNFNIEIVLAILFLWKLYKIRYDWENGLPGNQVAA</sequence>
<keyword evidence="1" id="KW-1133">Transmembrane helix</keyword>
<reference evidence="2 3" key="1">
    <citation type="submission" date="2018-11" db="EMBL/GenBank/DDBJ databases">
        <title>Chitinophaga lutea sp.nov., isolate from arsenic contaminated soil.</title>
        <authorList>
            <person name="Zong Y."/>
        </authorList>
    </citation>
    <scope>NUCLEOTIDE SEQUENCE [LARGE SCALE GENOMIC DNA]</scope>
    <source>
        <strain evidence="2 3">ZY74</strain>
    </source>
</reference>
<feature type="transmembrane region" description="Helical" evidence="1">
    <location>
        <begin position="31"/>
        <end position="53"/>
    </location>
</feature>
<feature type="transmembrane region" description="Helical" evidence="1">
    <location>
        <begin position="73"/>
        <end position="92"/>
    </location>
</feature>
<keyword evidence="1" id="KW-0472">Membrane</keyword>
<organism evidence="2 3">
    <name type="scientific">Chitinophaga lutea</name>
    <dbReference type="NCBI Taxonomy" id="2488634"/>
    <lineage>
        <taxon>Bacteria</taxon>
        <taxon>Pseudomonadati</taxon>
        <taxon>Bacteroidota</taxon>
        <taxon>Chitinophagia</taxon>
        <taxon>Chitinophagales</taxon>
        <taxon>Chitinophagaceae</taxon>
        <taxon>Chitinophaga</taxon>
    </lineage>
</organism>
<dbReference type="EMBL" id="RPDH01000002">
    <property type="protein sequence ID" value="RPE08620.1"/>
    <property type="molecule type" value="Genomic_DNA"/>
</dbReference>
<proteinExistence type="predicted"/>
<evidence type="ECO:0000313" key="2">
    <source>
        <dbReference type="EMBL" id="RPE08620.1"/>
    </source>
</evidence>
<keyword evidence="3" id="KW-1185">Reference proteome</keyword>